<comment type="caution">
    <text evidence="3">The sequence shown here is derived from an EMBL/GenBank/DDBJ whole genome shotgun (WGS) entry which is preliminary data.</text>
</comment>
<dbReference type="EMBL" id="MLAK01001290">
    <property type="protein sequence ID" value="OHS94782.1"/>
    <property type="molecule type" value="Genomic_DNA"/>
</dbReference>
<gene>
    <name evidence="3" type="ORF">TRFO_39037</name>
</gene>
<dbReference type="Proteomes" id="UP000179807">
    <property type="component" value="Unassembled WGS sequence"/>
</dbReference>
<feature type="domain" description="Peptidase M60" evidence="2">
    <location>
        <begin position="388"/>
        <end position="698"/>
    </location>
</feature>
<evidence type="ECO:0000313" key="3">
    <source>
        <dbReference type="EMBL" id="OHS94782.1"/>
    </source>
</evidence>
<evidence type="ECO:0000259" key="2">
    <source>
        <dbReference type="PROSITE" id="PS51723"/>
    </source>
</evidence>
<dbReference type="InterPro" id="IPR051244">
    <property type="entry name" value="TCAF"/>
</dbReference>
<dbReference type="Pfam" id="PF17291">
    <property type="entry name" value="M60-like_N"/>
    <property type="match status" value="1"/>
</dbReference>
<dbReference type="SMART" id="SM01276">
    <property type="entry name" value="M60-like"/>
    <property type="match status" value="1"/>
</dbReference>
<sequence>MGCGGSKSVPVRPSSEKRALSSQKTPIIPFDFTITETSVSFADINYAYSSITKDVSAIKCPPNMVPVLCMAPEAVPLVVTSQDDSDIKIPIIAMSIKDEGRVICFAHIQMITLSLLEAEQTAKFFRNLMKYIVKNEAYMAPVLLLETNPRYDLDLRNLFSCIYVSIDKGTFKNKFDRYRIIVMTHDCQLTPENNAALHEFVNSGGTIMIFYDPKNIEEDEENLAELPINKFLISYSLSYTIASLIPRCTTLQTVPISPNYSDIHLCNFLQIASYFRELISNPEVSSETLDEAVTNLRYYIIACDESFSGGLKQLMTTAIEFLYDTNYRNGNEICHQVNQSIIAVIVQDIYEKLPLDMIESNPDVDIFPGDPSNIEMSDHSITLTISSDSLISTGLWCPPGCIVHVTSSRVVEGLSVQIGSHQTQLYTLPGPWHRWPSVVFAFPLNSETVEICSPFGGILYISTNDQFYPESPSQFYFTFSKVCRYPRVVKGNPSVFNLSKNIPLPWGEVESTCLILTLPSEIIVTSPQIIDVLNAIDQYILKLNVFMSYDMIRPYRVVFDVDIIDNDGEGCSYPIVMPVSDARKIVSSGKTVTDSLYRMIKEIAYASIRDQFFDKETEVALSALAAIAVLEGTNQTFNHKTTEGLELPFLFKEFWTIHKKNPKVFMEVLKQSQFQNCTMLDVNEDRWVKFVQDLCRVGKRNFIPIFQNVRPVPRSFTESTTSLPISEIAHLD</sequence>
<dbReference type="InterPro" id="IPR035423">
    <property type="entry name" value="M60-like_N"/>
</dbReference>
<dbReference type="PANTHER" id="PTHR15730:SF5">
    <property type="entry name" value="SI:CH211-210B2.2-RELATED"/>
    <property type="match status" value="1"/>
</dbReference>
<proteinExistence type="predicted"/>
<dbReference type="GeneID" id="94847107"/>
<keyword evidence="4" id="KW-1185">Reference proteome</keyword>
<dbReference type="AlphaFoldDB" id="A0A1J4J6C5"/>
<dbReference type="PANTHER" id="PTHR15730">
    <property type="entry name" value="EXPERIMENTAL AUTOIMMUNE PROSTATITIS ANTIGEN 2-RELATED"/>
    <property type="match status" value="1"/>
</dbReference>
<dbReference type="PROSITE" id="PS51723">
    <property type="entry name" value="PEPTIDASE_M60"/>
    <property type="match status" value="1"/>
</dbReference>
<organism evidence="3 4">
    <name type="scientific">Tritrichomonas foetus</name>
    <dbReference type="NCBI Taxonomy" id="1144522"/>
    <lineage>
        <taxon>Eukaryota</taxon>
        <taxon>Metamonada</taxon>
        <taxon>Parabasalia</taxon>
        <taxon>Tritrichomonadida</taxon>
        <taxon>Tritrichomonadidae</taxon>
        <taxon>Tritrichomonas</taxon>
    </lineage>
</organism>
<dbReference type="InterPro" id="IPR031161">
    <property type="entry name" value="Peptidase_M60_dom"/>
</dbReference>
<dbReference type="OrthoDB" id="10260387at2759"/>
<evidence type="ECO:0000256" key="1">
    <source>
        <dbReference type="SAM" id="MobiDB-lite"/>
    </source>
</evidence>
<dbReference type="RefSeq" id="XP_068347919.1">
    <property type="nucleotide sequence ID" value="XM_068512403.1"/>
</dbReference>
<name>A0A1J4J6C5_9EUKA</name>
<protein>
    <recommendedName>
        <fullName evidence="2">Peptidase M60 domain-containing protein</fullName>
    </recommendedName>
</protein>
<accession>A0A1J4J6C5</accession>
<feature type="region of interest" description="Disordered" evidence="1">
    <location>
        <begin position="1"/>
        <end position="22"/>
    </location>
</feature>
<reference evidence="3" key="1">
    <citation type="submission" date="2016-10" db="EMBL/GenBank/DDBJ databases">
        <authorList>
            <person name="Benchimol M."/>
            <person name="Almeida L.G."/>
            <person name="Vasconcelos A.T."/>
            <person name="Perreira-Neves A."/>
            <person name="Rosa I.A."/>
            <person name="Tasca T."/>
            <person name="Bogo M.R."/>
            <person name="de Souza W."/>
        </authorList>
    </citation>
    <scope>NUCLEOTIDE SEQUENCE [LARGE SCALE GENOMIC DNA]</scope>
    <source>
        <strain evidence="3">K</strain>
    </source>
</reference>
<evidence type="ECO:0000313" key="4">
    <source>
        <dbReference type="Proteomes" id="UP000179807"/>
    </source>
</evidence>
<dbReference type="VEuPathDB" id="TrichDB:TRFO_39037"/>